<dbReference type="SUPFAM" id="SSF46894">
    <property type="entry name" value="C-terminal effector domain of the bipartite response regulators"/>
    <property type="match status" value="1"/>
</dbReference>
<proteinExistence type="predicted"/>
<protein>
    <submittedName>
        <fullName evidence="5">Transcriptional regulator</fullName>
    </submittedName>
</protein>
<dbReference type="InterPro" id="IPR036388">
    <property type="entry name" value="WH-like_DNA-bd_sf"/>
</dbReference>
<name>A0ABW9F267_9GAMM</name>
<evidence type="ECO:0000256" key="3">
    <source>
        <dbReference type="SAM" id="Phobius"/>
    </source>
</evidence>
<keyword evidence="3" id="KW-0812">Transmembrane</keyword>
<dbReference type="PROSITE" id="PS51755">
    <property type="entry name" value="OMPR_PHOB"/>
    <property type="match status" value="1"/>
</dbReference>
<comment type="caution">
    <text evidence="5">The sequence shown here is derived from an EMBL/GenBank/DDBJ whole genome shotgun (WGS) entry which is preliminary data.</text>
</comment>
<keyword evidence="6" id="KW-1185">Reference proteome</keyword>
<evidence type="ECO:0000313" key="6">
    <source>
        <dbReference type="Proteomes" id="UP001629523"/>
    </source>
</evidence>
<dbReference type="SMART" id="SM00862">
    <property type="entry name" value="Trans_reg_C"/>
    <property type="match status" value="1"/>
</dbReference>
<sequence length="219" mass="25336">MSDIIIGDFIFTPLKRTLKKGGGVIKIRNKESEVLSLLCFHYPDVLSRENIEKNVWSETYVTDNTLTQTISNLRHALNDKEHELVITIPRKGYCLGVKPDFTSHDSFDISPVVQTDVLDNSAYYTTELPSKRNHIANKFTIFMIFCVCLLISFNITSNYYQIKIINIKKLPLIINIDEVHNKSFLFSYNKEPYIFLKKQKNGEYTVCKLQRGGITCKRK</sequence>
<dbReference type="Pfam" id="PF00486">
    <property type="entry name" value="Trans_reg_C"/>
    <property type="match status" value="1"/>
</dbReference>
<feature type="DNA-binding region" description="OmpR/PhoB-type" evidence="2">
    <location>
        <begin position="1"/>
        <end position="97"/>
    </location>
</feature>
<feature type="domain" description="OmpR/PhoB-type" evidence="4">
    <location>
        <begin position="1"/>
        <end position="97"/>
    </location>
</feature>
<dbReference type="EMBL" id="JBBEST010000010">
    <property type="protein sequence ID" value="MFM1348274.1"/>
    <property type="molecule type" value="Genomic_DNA"/>
</dbReference>
<dbReference type="Gene3D" id="1.10.10.10">
    <property type="entry name" value="Winged helix-like DNA-binding domain superfamily/Winged helix DNA-binding domain"/>
    <property type="match status" value="1"/>
</dbReference>
<evidence type="ECO:0000256" key="1">
    <source>
        <dbReference type="ARBA" id="ARBA00023125"/>
    </source>
</evidence>
<feature type="transmembrane region" description="Helical" evidence="3">
    <location>
        <begin position="139"/>
        <end position="160"/>
    </location>
</feature>
<keyword evidence="3" id="KW-1133">Transmembrane helix</keyword>
<keyword evidence="1 2" id="KW-0238">DNA-binding</keyword>
<evidence type="ECO:0000256" key="2">
    <source>
        <dbReference type="PROSITE-ProRule" id="PRU01091"/>
    </source>
</evidence>
<dbReference type="Proteomes" id="UP001629523">
    <property type="component" value="Unassembled WGS sequence"/>
</dbReference>
<keyword evidence="3" id="KW-0472">Membrane</keyword>
<evidence type="ECO:0000313" key="5">
    <source>
        <dbReference type="EMBL" id="MFM1348274.1"/>
    </source>
</evidence>
<dbReference type="CDD" id="cd00383">
    <property type="entry name" value="trans_reg_C"/>
    <property type="match status" value="1"/>
</dbReference>
<reference evidence="5 6" key="1">
    <citation type="journal article" date="2024" name="Infect. Genet. Evol.">
        <title>Characteristics and comparative genome analysis of Yersinia enterocolitica and related species associated with human infections in Switzerland 2019-2023.</title>
        <authorList>
            <person name="Stevens M.J.A."/>
            <person name="Horlbog J.A."/>
            <person name="Diethelm A."/>
            <person name="Stephan R."/>
            <person name="Nuesch-Inderbinen M."/>
        </authorList>
    </citation>
    <scope>NUCLEOTIDE SEQUENCE [LARGE SCALE GENOMIC DNA]</scope>
    <source>
        <strain evidence="5 6">N20-0302</strain>
    </source>
</reference>
<accession>A0ABW9F267</accession>
<evidence type="ECO:0000259" key="4">
    <source>
        <dbReference type="PROSITE" id="PS51755"/>
    </source>
</evidence>
<dbReference type="InterPro" id="IPR016032">
    <property type="entry name" value="Sig_transdc_resp-reg_C-effctor"/>
</dbReference>
<dbReference type="InterPro" id="IPR001867">
    <property type="entry name" value="OmpR/PhoB-type_DNA-bd"/>
</dbReference>
<gene>
    <name evidence="5" type="ORF">WFP14_17135</name>
</gene>
<organism evidence="5 6">
    <name type="scientific">Yersinia proxima</name>
    <dbReference type="NCBI Taxonomy" id="2890316"/>
    <lineage>
        <taxon>Bacteria</taxon>
        <taxon>Pseudomonadati</taxon>
        <taxon>Pseudomonadota</taxon>
        <taxon>Gammaproteobacteria</taxon>
        <taxon>Enterobacterales</taxon>
        <taxon>Yersiniaceae</taxon>
        <taxon>Yersinia</taxon>
    </lineage>
</organism>
<dbReference type="RefSeq" id="WP_050078682.1">
    <property type="nucleotide sequence ID" value="NZ_CABHYX010000006.1"/>
</dbReference>